<accession>A0ACC3ZHZ1</accession>
<reference evidence="1 2" key="1">
    <citation type="journal article" date="2020" name="Phytopathology">
        <title>Genome Sequence Resources of Colletotrichum truncatum, C. plurivorum, C. musicola, and C. sojae: Four Species Pathogenic to Soybean (Glycine max).</title>
        <authorList>
            <person name="Rogerio F."/>
            <person name="Boufleur T.R."/>
            <person name="Ciampi-Guillardi M."/>
            <person name="Sukno S.A."/>
            <person name="Thon M.R."/>
            <person name="Massola Junior N.S."/>
            <person name="Baroncelli R."/>
        </authorList>
    </citation>
    <scope>NUCLEOTIDE SEQUENCE [LARGE SCALE GENOMIC DNA]</scope>
    <source>
        <strain evidence="1 2">CMES1059</strain>
    </source>
</reference>
<protein>
    <submittedName>
        <fullName evidence="1">Amino acid transporter</fullName>
    </submittedName>
</protein>
<organism evidence="1 2">
    <name type="scientific">Colletotrichum truncatum</name>
    <name type="common">Anthracnose fungus</name>
    <name type="synonym">Colletotrichum capsici</name>
    <dbReference type="NCBI Taxonomy" id="5467"/>
    <lineage>
        <taxon>Eukaryota</taxon>
        <taxon>Fungi</taxon>
        <taxon>Dikarya</taxon>
        <taxon>Ascomycota</taxon>
        <taxon>Pezizomycotina</taxon>
        <taxon>Sordariomycetes</taxon>
        <taxon>Hypocreomycetidae</taxon>
        <taxon>Glomerellales</taxon>
        <taxon>Glomerellaceae</taxon>
        <taxon>Colletotrichum</taxon>
        <taxon>Colletotrichum truncatum species complex</taxon>
    </lineage>
</organism>
<proteinExistence type="predicted"/>
<sequence>MADLRTDETSPFLQRPSGATGDDQSNDQQHPAVARKLTLVNGLAIVISLQIGSGIFSVPSQISQFVTAPGYGLLAWLFGGLLVWTGAASFIELGLRIPNNGGIQEYLRACYGEFAGFLFTWVWCIIIKPAANSMIATIFADYLTEAFVPDNQPPERWVSKLVSAGCIVTMTLVNCLGATAGAKAANLFLFLKMAALATIIILGCGVWAFGHGEGVPSSEYGWFGQSPDRRQVGLWEWLGNFGTATFGALWCYAGWEMVGFVLGDMKNPQRDLPIVINGSMIVVIIGFMLMNASLYICLPMSVMRTSSTVAVEFANRILGSWAGLLFSLIVSISAMGALNSNVFATAKLVVVASQRGYFPAVLANLHCSNEKDEAGYVDKQLSALPSLIKGPVEGFVSWTRHRRWRRNVPIFPLLLNCALSVIYVVVGSFNGLVTFIGLAAYMIFFSSAVGLLILRRRDTRVPTAKTAQYSTWLINPIIFSAISGLLVVRGVISDPLQGAAILLVAIFGVVFFALRFGLRGFIHTEARSGYAQPSV</sequence>
<comment type="caution">
    <text evidence="1">The sequence shown here is derived from an EMBL/GenBank/DDBJ whole genome shotgun (WGS) entry which is preliminary data.</text>
</comment>
<evidence type="ECO:0000313" key="1">
    <source>
        <dbReference type="EMBL" id="KAL0943763.1"/>
    </source>
</evidence>
<evidence type="ECO:0000313" key="2">
    <source>
        <dbReference type="Proteomes" id="UP000805649"/>
    </source>
</evidence>
<name>A0ACC3ZHZ1_COLTU</name>
<dbReference type="Proteomes" id="UP000805649">
    <property type="component" value="Unassembled WGS sequence"/>
</dbReference>
<dbReference type="EMBL" id="VUJX02000001">
    <property type="protein sequence ID" value="KAL0943763.1"/>
    <property type="molecule type" value="Genomic_DNA"/>
</dbReference>
<gene>
    <name evidence="1" type="ORF">CTRU02_201650</name>
</gene>
<keyword evidence="2" id="KW-1185">Reference proteome</keyword>